<gene>
    <name evidence="1" type="ORF">H6P80_15320</name>
</gene>
<dbReference type="SUPFAM" id="SSF159245">
    <property type="entry name" value="AttH-like"/>
    <property type="match status" value="1"/>
</dbReference>
<reference evidence="1 2" key="1">
    <citation type="submission" date="2020-08" db="EMBL/GenBank/DDBJ databases">
        <title>Draft genome sequence of Parasphingopyxis sp. GrpM-11.</title>
        <authorList>
            <person name="Oh J."/>
            <person name="Roh D.-H."/>
        </authorList>
    </citation>
    <scope>NUCLEOTIDE SEQUENCE [LARGE SCALE GENOMIC DNA]</scope>
    <source>
        <strain evidence="1 2">GrpM-11</strain>
    </source>
</reference>
<dbReference type="EMBL" id="JACJVJ010000003">
    <property type="protein sequence ID" value="MBC2778993.1"/>
    <property type="molecule type" value="Genomic_DNA"/>
</dbReference>
<evidence type="ECO:0008006" key="3">
    <source>
        <dbReference type="Google" id="ProtNLM"/>
    </source>
</evidence>
<evidence type="ECO:0000313" key="1">
    <source>
        <dbReference type="EMBL" id="MBC2778993.1"/>
    </source>
</evidence>
<dbReference type="RefSeq" id="WP_185802294.1">
    <property type="nucleotide sequence ID" value="NZ_JACJVJ010000003.1"/>
</dbReference>
<keyword evidence="2" id="KW-1185">Reference proteome</keyword>
<proteinExistence type="predicted"/>
<evidence type="ECO:0000313" key="2">
    <source>
        <dbReference type="Proteomes" id="UP000564378"/>
    </source>
</evidence>
<organism evidence="1 2">
    <name type="scientific">Parasphingopyxis marina</name>
    <dbReference type="NCBI Taxonomy" id="2761622"/>
    <lineage>
        <taxon>Bacteria</taxon>
        <taxon>Pseudomonadati</taxon>
        <taxon>Pseudomonadota</taxon>
        <taxon>Alphaproteobacteria</taxon>
        <taxon>Sphingomonadales</taxon>
        <taxon>Sphingomonadaceae</taxon>
        <taxon>Parasphingopyxis</taxon>
    </lineage>
</organism>
<comment type="caution">
    <text evidence="1">The sequence shown here is derived from an EMBL/GenBank/DDBJ whole genome shotgun (WGS) entry which is preliminary data.</text>
</comment>
<sequence length="363" mass="40281">MLTQGDDYPLHQTPEPIAYAGGDRNFYDRYFFNGYSDDGSLFFAAAMGLYPQLDIIDASFCLLVDGVQHNLRVSRRLGSERLDLQVGPIRIEIAKPLEQLRVIVGGEDSPITADLLFAARHAPIEEPRFTRRNGSRLFMDYTRMTQSGAWSGTISCEGQSWTLTPDAHLGTRDRSWGIRPVGAPDSQPPPMGNLPQFYWLWAPLNFPGHATFFHTNDDGAGEPWNRRAVIDAFGNGVAEYDRPSHVLRYTPGTRRIEALSVELAADTRLEIEPTGIDFHMSGLGYTHPKWGHGMDHGGSETAYDRIEPGDANPHQQLYFHIQAFSRATLMIGEQQHTGHGVLEQLLIGPHAPSGFTGLLDGAP</sequence>
<name>A0A842I2L4_9SPHN</name>
<accession>A0A842I2L4</accession>
<dbReference type="AlphaFoldDB" id="A0A842I2L4"/>
<dbReference type="Proteomes" id="UP000564378">
    <property type="component" value="Unassembled WGS sequence"/>
</dbReference>
<protein>
    <recommendedName>
        <fullName evidence="3">Hydroxyneurosporene synthase (CrtC)</fullName>
    </recommendedName>
</protein>